<gene>
    <name evidence="1" type="ORF">P7I32_08670</name>
</gene>
<protein>
    <submittedName>
        <fullName evidence="1">Phage tail protein</fullName>
    </submittedName>
</protein>
<dbReference type="AlphaFoldDB" id="A0AAW8UPX2"/>
<dbReference type="EMBL" id="JARQDV010000004">
    <property type="protein sequence ID" value="MDT2964683.1"/>
    <property type="molecule type" value="Genomic_DNA"/>
</dbReference>
<organism evidence="1 2">
    <name type="scientific">Enterococcus casseliflavus</name>
    <name type="common">Enterococcus flavescens</name>
    <dbReference type="NCBI Taxonomy" id="37734"/>
    <lineage>
        <taxon>Bacteria</taxon>
        <taxon>Bacillati</taxon>
        <taxon>Bacillota</taxon>
        <taxon>Bacilli</taxon>
        <taxon>Lactobacillales</taxon>
        <taxon>Enterococcaceae</taxon>
        <taxon>Enterococcus</taxon>
    </lineage>
</organism>
<sequence>MGLKPGQFKINGLDSEEFNVYLRSRPQRLSAGRVIELKPRPGNDSVVVDFAYYKNVEWKIQCNAKADSIDSVSNLEDRIRSWLDMSNYSDFTYSFDAHYIYQAVVVSPPVFTGTHKDADWVPFEFTISLRPFKQSRTGLRWLSNEKKIHNIEKYPSKPKIQILGSGDISFWINDNKYELTNIGNEIIIDSLLEESYRIVDGVLESQDNKTKFIDFPILPEGLTTIRWQGNVTEFRLMPRWWTKV</sequence>
<reference evidence="1" key="1">
    <citation type="submission" date="2023-03" db="EMBL/GenBank/DDBJ databases">
        <authorList>
            <person name="Shen W."/>
            <person name="Cai J."/>
        </authorList>
    </citation>
    <scope>NUCLEOTIDE SEQUENCE</scope>
    <source>
        <strain evidence="1">K72-2</strain>
    </source>
</reference>
<accession>A0AAW8UPX2</accession>
<evidence type="ECO:0000313" key="1">
    <source>
        <dbReference type="EMBL" id="MDT2964683.1"/>
    </source>
</evidence>
<evidence type="ECO:0000313" key="2">
    <source>
        <dbReference type="Proteomes" id="UP001268896"/>
    </source>
</evidence>
<dbReference type="RefSeq" id="WP_311903994.1">
    <property type="nucleotide sequence ID" value="NZ_JARQDV010000004.1"/>
</dbReference>
<comment type="caution">
    <text evidence="1">The sequence shown here is derived from an EMBL/GenBank/DDBJ whole genome shotgun (WGS) entry which is preliminary data.</text>
</comment>
<proteinExistence type="predicted"/>
<name>A0AAW8UPX2_ENTCA</name>
<dbReference type="Proteomes" id="UP001268896">
    <property type="component" value="Unassembled WGS sequence"/>
</dbReference>
<dbReference type="Gene3D" id="2.40.30.200">
    <property type="match status" value="1"/>
</dbReference>